<sequence length="97" mass="11146">MEGICPTHQAFWKVTRALKSKGYLPTPSLKKPDRSLAVDDQEKAECIADSIELQYSHTLPPHDSQHITLIEKKVRHKTFLNSLDDLSQFPLTKFKTR</sequence>
<reference evidence="1 2" key="1">
    <citation type="journal article" date="2019" name="Commun. Biol.">
        <title>The bagworm genome reveals a unique fibroin gene that provides high tensile strength.</title>
        <authorList>
            <person name="Kono N."/>
            <person name="Nakamura H."/>
            <person name="Ohtoshi R."/>
            <person name="Tomita M."/>
            <person name="Numata K."/>
            <person name="Arakawa K."/>
        </authorList>
    </citation>
    <scope>NUCLEOTIDE SEQUENCE [LARGE SCALE GENOMIC DNA]</scope>
</reference>
<comment type="caution">
    <text evidence="1">The sequence shown here is derived from an EMBL/GenBank/DDBJ whole genome shotgun (WGS) entry which is preliminary data.</text>
</comment>
<dbReference type="OrthoDB" id="7487383at2759"/>
<gene>
    <name evidence="1" type="ORF">EVAR_91897_1</name>
</gene>
<protein>
    <submittedName>
        <fullName evidence="1">Uncharacterized protein</fullName>
    </submittedName>
</protein>
<accession>A0A4C1T379</accession>
<organism evidence="1 2">
    <name type="scientific">Eumeta variegata</name>
    <name type="common">Bagworm moth</name>
    <name type="synonym">Eumeta japonica</name>
    <dbReference type="NCBI Taxonomy" id="151549"/>
    <lineage>
        <taxon>Eukaryota</taxon>
        <taxon>Metazoa</taxon>
        <taxon>Ecdysozoa</taxon>
        <taxon>Arthropoda</taxon>
        <taxon>Hexapoda</taxon>
        <taxon>Insecta</taxon>
        <taxon>Pterygota</taxon>
        <taxon>Neoptera</taxon>
        <taxon>Endopterygota</taxon>
        <taxon>Lepidoptera</taxon>
        <taxon>Glossata</taxon>
        <taxon>Ditrysia</taxon>
        <taxon>Tineoidea</taxon>
        <taxon>Psychidae</taxon>
        <taxon>Oiketicinae</taxon>
        <taxon>Eumeta</taxon>
    </lineage>
</organism>
<dbReference type="EMBL" id="BGZK01004269">
    <property type="protein sequence ID" value="GBP08020.1"/>
    <property type="molecule type" value="Genomic_DNA"/>
</dbReference>
<keyword evidence="2" id="KW-1185">Reference proteome</keyword>
<name>A0A4C1T379_EUMVA</name>
<evidence type="ECO:0000313" key="1">
    <source>
        <dbReference type="EMBL" id="GBP08020.1"/>
    </source>
</evidence>
<proteinExistence type="predicted"/>
<dbReference type="Proteomes" id="UP000299102">
    <property type="component" value="Unassembled WGS sequence"/>
</dbReference>
<dbReference type="AlphaFoldDB" id="A0A4C1T379"/>
<evidence type="ECO:0000313" key="2">
    <source>
        <dbReference type="Proteomes" id="UP000299102"/>
    </source>
</evidence>